<reference evidence="3" key="1">
    <citation type="journal article" date="2019" name="Int. J. Syst. Evol. Microbiol.">
        <title>The Global Catalogue of Microorganisms (GCM) 10K type strain sequencing project: providing services to taxonomists for standard genome sequencing and annotation.</title>
        <authorList>
            <consortium name="The Broad Institute Genomics Platform"/>
            <consortium name="The Broad Institute Genome Sequencing Center for Infectious Disease"/>
            <person name="Wu L."/>
            <person name="Ma J."/>
        </authorList>
    </citation>
    <scope>NUCLEOTIDE SEQUENCE [LARGE SCALE GENOMIC DNA]</scope>
    <source>
        <strain evidence="3">CGMCC 4.7683</strain>
    </source>
</reference>
<dbReference type="InterPro" id="IPR002575">
    <property type="entry name" value="Aminoglycoside_PTrfase"/>
</dbReference>
<evidence type="ECO:0000259" key="1">
    <source>
        <dbReference type="Pfam" id="PF01636"/>
    </source>
</evidence>
<organism evidence="2 3">
    <name type="scientific">Amycolatopsis oliviviridis</name>
    <dbReference type="NCBI Taxonomy" id="1471590"/>
    <lineage>
        <taxon>Bacteria</taxon>
        <taxon>Bacillati</taxon>
        <taxon>Actinomycetota</taxon>
        <taxon>Actinomycetes</taxon>
        <taxon>Pseudonocardiales</taxon>
        <taxon>Pseudonocardiaceae</taxon>
        <taxon>Amycolatopsis</taxon>
    </lineage>
</organism>
<dbReference type="EMBL" id="BNAY01000001">
    <property type="protein sequence ID" value="GHH05879.1"/>
    <property type="molecule type" value="Genomic_DNA"/>
</dbReference>
<dbReference type="Proteomes" id="UP000635387">
    <property type="component" value="Unassembled WGS sequence"/>
</dbReference>
<dbReference type="Gene3D" id="3.90.1200.10">
    <property type="match status" value="1"/>
</dbReference>
<feature type="domain" description="Aminoglycoside phosphotransferase" evidence="1">
    <location>
        <begin position="378"/>
        <end position="455"/>
    </location>
</feature>
<dbReference type="SUPFAM" id="SSF56112">
    <property type="entry name" value="Protein kinase-like (PK-like)"/>
    <property type="match status" value="2"/>
</dbReference>
<dbReference type="Pfam" id="PF01636">
    <property type="entry name" value="APH"/>
    <property type="match status" value="1"/>
</dbReference>
<dbReference type="Gene3D" id="3.40.50.2300">
    <property type="match status" value="1"/>
</dbReference>
<proteinExistence type="predicted"/>
<keyword evidence="3" id="KW-1185">Reference proteome</keyword>
<protein>
    <recommendedName>
        <fullName evidence="1">Aminoglycoside phosphotransferase domain-containing protein</fullName>
    </recommendedName>
</protein>
<evidence type="ECO:0000313" key="3">
    <source>
        <dbReference type="Proteomes" id="UP000635387"/>
    </source>
</evidence>
<dbReference type="RefSeq" id="WP_191252228.1">
    <property type="nucleotide sequence ID" value="NZ_BNAY01000001.1"/>
</dbReference>
<comment type="caution">
    <text evidence="2">The sequence shown here is derived from an EMBL/GenBank/DDBJ whole genome shotgun (WGS) entry which is preliminary data.</text>
</comment>
<accession>A0ABQ3LEE0</accession>
<sequence length="555" mass="60891">MRHLIRGLMVDDLEKNRNSVSLRLSQQLEAKGWSVAWTMVGDPNEARKLLAEAPPFDLFVIDLLFDREDFDDTEPRGLEIVELARVTAPKGYIFVISMGDDHRRDLFAGAEELGAHKVLRRAEFTTESKINSPASVAASIRDHLLGNASVVEVEVRADRTDPAVQALMYDVGEATLTQLHRLILEATDDATDAVEVKCLVPGASGASVCTTTAQVLRGPTLHHVLKVGRTAEALFRETRGVLRARQLLPQRFVVPIQPEQPVGPVNGWFATGAHLDRDALTLRGWLGSGPTPELVCDLFDLLFSDCLGALYDSTGEDIDRPAPSLFELPYFRQCLVLDAMEELTPLLVHPDGGGLDDATRLRADVGSFVTEGRLPGVQERSLPQLSRVCAAHGDLHGGNILVYPGRHPSPALIDFSEFGKAHWAFDPARLIVDLLMYGIDAGAESAFFYGLPVWRRLVAAIGELSTDLHAVSQDGITTACLSGLGWLVSQLRQICHQLRTEADYQRNRWEWHLALGSLLLRMSYHRDMTPPKKVAGLIAAHDQLTAAAAALPART</sequence>
<gene>
    <name evidence="2" type="ORF">GCM10017790_10450</name>
</gene>
<name>A0ABQ3LEE0_9PSEU</name>
<dbReference type="InterPro" id="IPR011009">
    <property type="entry name" value="Kinase-like_dom_sf"/>
</dbReference>
<evidence type="ECO:0000313" key="2">
    <source>
        <dbReference type="EMBL" id="GHH05879.1"/>
    </source>
</evidence>